<dbReference type="RefSeq" id="WP_046142171.1">
    <property type="nucleotide sequence ID" value="NZ_LAJG01000014.1"/>
</dbReference>
<gene>
    <name evidence="1" type="ORF">VW35_06625</name>
</gene>
<dbReference type="STRING" id="361041.VW35_06625"/>
<accession>A0A0F5LCP2</accession>
<dbReference type="EMBL" id="LAJG01000014">
    <property type="protein sequence ID" value="KKB80108.1"/>
    <property type="molecule type" value="Genomic_DNA"/>
</dbReference>
<name>A0A0F5LCP2_9HYPH</name>
<organism evidence="1 2">
    <name type="scientific">Devosia soli</name>
    <dbReference type="NCBI Taxonomy" id="361041"/>
    <lineage>
        <taxon>Bacteria</taxon>
        <taxon>Pseudomonadati</taxon>
        <taxon>Pseudomonadota</taxon>
        <taxon>Alphaproteobacteria</taxon>
        <taxon>Hyphomicrobiales</taxon>
        <taxon>Devosiaceae</taxon>
        <taxon>Devosia</taxon>
    </lineage>
</organism>
<evidence type="ECO:0000313" key="1">
    <source>
        <dbReference type="EMBL" id="KKB80108.1"/>
    </source>
</evidence>
<sequence>MVAITAATYYSAYSTTSSNQATSAGQTTAMSASAAGAASSSTTSAATSITLSDAAKAALGERSYASVLVDAREKLTALLEAAGRKSPLQNGELALDVSSLDSREIYAIASDSTFTADEREAAKLEMQRRMEAALAGPLAIARVTGSYTNLYTAAASFLDSLGPEEKASDDWKAARAAVTEGLKQLDKDPKALPEAGENDPVATYIDLLETRGALDQSMATLATNARAAIDKRIAEIHAAGRVPSFKANAAAGTYVDLSGLSSRSLSAIVLDEEGQFSSQEVAAAKAQLRSKSSAVLMAGLKSAGQSSDPTAFSQNVISAFSSLSPEERQAAGWSDKLYEAAVANYSTSNKLLEMFNQLSSNTSANSSSGGLVGLLG</sequence>
<evidence type="ECO:0000313" key="2">
    <source>
        <dbReference type="Proteomes" id="UP000033514"/>
    </source>
</evidence>
<proteinExistence type="predicted"/>
<comment type="caution">
    <text evidence="1">The sequence shown here is derived from an EMBL/GenBank/DDBJ whole genome shotgun (WGS) entry which is preliminary data.</text>
</comment>
<protein>
    <submittedName>
        <fullName evidence="1">Uncharacterized protein</fullName>
    </submittedName>
</protein>
<dbReference type="OrthoDB" id="7180789at2"/>
<dbReference type="Proteomes" id="UP000033514">
    <property type="component" value="Unassembled WGS sequence"/>
</dbReference>
<keyword evidence="2" id="KW-1185">Reference proteome</keyword>
<dbReference type="PATRIC" id="fig|361041.3.peg.649"/>
<reference evidence="1 2" key="1">
    <citation type="submission" date="2015-03" db="EMBL/GenBank/DDBJ databases">
        <authorList>
            <person name="Hassan Y.I."/>
            <person name="Lepp D."/>
            <person name="Zhou T."/>
        </authorList>
    </citation>
    <scope>NUCLEOTIDE SEQUENCE [LARGE SCALE GENOMIC DNA]</scope>
    <source>
        <strain evidence="1 2">GH2-10</strain>
    </source>
</reference>
<dbReference type="AlphaFoldDB" id="A0A0F5LCP2"/>